<gene>
    <name evidence="3" type="ORF">LATKL145_08020</name>
</gene>
<dbReference type="InterPro" id="IPR038477">
    <property type="entry name" value="ASST_N_sf"/>
</dbReference>
<dbReference type="InterPro" id="IPR053143">
    <property type="entry name" value="Arylsulfate_ST"/>
</dbReference>
<feature type="domain" description="Arylsulfotransferase N-terminal" evidence="2">
    <location>
        <begin position="87"/>
        <end position="171"/>
    </location>
</feature>
<comment type="caution">
    <text evidence="3">The sequence shown here is derived from an EMBL/GenBank/DDBJ whole genome shotgun (WGS) entry which is preliminary data.</text>
</comment>
<keyword evidence="1" id="KW-0732">Signal</keyword>
<dbReference type="RefSeq" id="WP_013642296.1">
    <property type="nucleotide sequence ID" value="NZ_BAAAAK010000007.1"/>
</dbReference>
<sequence>MKSNGILLALAMSSFMLTTPVVMLHEQSKTVLAQKKNGNAKKTKLSDSQIIKNLGVKKVANPSNDALTTKYANIVKGQQYTWENPYIKVNPYENSPLTALMIFHTDQPTKISYRVIGKTANTTIKNEVKGYQTNHQVPIVGLYAGYDNSVEVTMTDQFDNKQTKTVKIKTANLPKWIKSFPINVTVKDKTKMSLGSNELTVLNRTTKQTFAVDGDGEVRWYYLRWNEHIFEQLNNGHILLFNKIKSGDEKYNMLVETDYLGRVYRQFSFDKTLGGSYAGTAGLSLVHHDVAEMPNGNWLLTVDDGSKYVEDTIAELNPNTGKIVKVIDFKKIFPESMYKKSKIKANDNTSSGLGLMDWLHINTIDYDAKTGNILLSARNQDIIWSMNYQTKKINWIFTSKPAKEWPSSFHKYLLKPSKGTKYPGGQHGIYLLKETGSKLDILLYDNNIAVTNGDKKQSGKFSAATEYQIDTKKKTIKQVWSYGKNLGKQNFTEVIGYAQRLNNGNTLINFGFKNTGKESNIIEVDAYGNQVFNLTITNSPKDMTYVYRAYRMQFYPDNYVFDATK</sequence>
<organism evidence="3 4">
    <name type="scientific">Lactobacillus amylovorus subsp. animalium</name>
    <dbReference type="NCBI Taxonomy" id="3378536"/>
    <lineage>
        <taxon>Bacteria</taxon>
        <taxon>Bacillati</taxon>
        <taxon>Bacillota</taxon>
        <taxon>Bacilli</taxon>
        <taxon>Lactobacillales</taxon>
        <taxon>Lactobacillaceae</taxon>
        <taxon>Lactobacillus</taxon>
    </lineage>
</organism>
<dbReference type="InterPro" id="IPR010262">
    <property type="entry name" value="Arylsulfotransferase_bact"/>
</dbReference>
<reference evidence="4" key="2">
    <citation type="submission" date="2024-01" db="EMBL/GenBank/DDBJ databases">
        <title>Draft genome sequence of Lactobacillus amylovorus strain TKL145.</title>
        <authorList>
            <person name="Tohno M."/>
            <person name="Tanizawa Y."/>
        </authorList>
    </citation>
    <scope>NUCLEOTIDE SEQUENCE [LARGE SCALE GENOMIC DNA]</scope>
    <source>
        <strain evidence="4">TKL145</strain>
    </source>
</reference>
<reference evidence="3 4" key="1">
    <citation type="journal article" date="2024" name="Int. J. Syst. Evol. Microbiol.">
        <title>Proposal of Lactobacillus amylovorus subsp. animalis subsp. nov. and an emended description of Lactobacillus amylovorus.</title>
        <authorList>
            <person name="Yamane K."/>
            <person name="Tanizawa Y."/>
            <person name="Kobayashi H."/>
            <person name="Kamizono T."/>
            <person name="Kojima Y."/>
            <person name="Takagi H."/>
            <person name="Tohno M."/>
        </authorList>
    </citation>
    <scope>NUCLEOTIDE SEQUENCE [LARGE SCALE GENOMIC DNA]</scope>
    <source>
        <strain evidence="3 4">TKL145</strain>
    </source>
</reference>
<evidence type="ECO:0000313" key="4">
    <source>
        <dbReference type="Proteomes" id="UP001437574"/>
    </source>
</evidence>
<accession>A0ABC9VMY5</accession>
<dbReference type="InterPro" id="IPR035391">
    <property type="entry name" value="Arylsulfotran_N"/>
</dbReference>
<dbReference type="AlphaFoldDB" id="A0ABC9VMY5"/>
<evidence type="ECO:0000259" key="2">
    <source>
        <dbReference type="Pfam" id="PF17425"/>
    </source>
</evidence>
<dbReference type="PANTHER" id="PTHR35340:SF10">
    <property type="entry name" value="CYTOPLASMIC PROTEIN"/>
    <property type="match status" value="1"/>
</dbReference>
<protein>
    <submittedName>
        <fullName evidence="3">Aryl-sulfate sulfotransferase</fullName>
    </submittedName>
</protein>
<evidence type="ECO:0000256" key="1">
    <source>
        <dbReference type="SAM" id="SignalP"/>
    </source>
</evidence>
<name>A0ABC9VMY5_LACAM</name>
<dbReference type="EMBL" id="BAAAAK010000007">
    <property type="protein sequence ID" value="GAA0042392.1"/>
    <property type="molecule type" value="Genomic_DNA"/>
</dbReference>
<dbReference type="PANTHER" id="PTHR35340">
    <property type="entry name" value="PQQ ENZYME REPEAT PROTEIN-RELATED"/>
    <property type="match status" value="1"/>
</dbReference>
<dbReference type="SUPFAM" id="SSF63825">
    <property type="entry name" value="YWTD domain"/>
    <property type="match status" value="1"/>
</dbReference>
<dbReference type="Gene3D" id="2.60.40.3100">
    <property type="entry name" value="Arylsulphate sulphotransferase monomer, N-terminal domain"/>
    <property type="match status" value="1"/>
</dbReference>
<dbReference type="Pfam" id="PF05935">
    <property type="entry name" value="Arylsulfotrans"/>
    <property type="match status" value="1"/>
</dbReference>
<feature type="signal peptide" evidence="1">
    <location>
        <begin position="1"/>
        <end position="24"/>
    </location>
</feature>
<dbReference type="Proteomes" id="UP001437574">
    <property type="component" value="Unassembled WGS sequence"/>
</dbReference>
<feature type="chain" id="PRO_5044882451" evidence="1">
    <location>
        <begin position="25"/>
        <end position="565"/>
    </location>
</feature>
<dbReference type="Pfam" id="PF17425">
    <property type="entry name" value="Arylsulfotran_N"/>
    <property type="match status" value="1"/>
</dbReference>
<proteinExistence type="predicted"/>
<dbReference type="GeneID" id="66524276"/>
<evidence type="ECO:0000313" key="3">
    <source>
        <dbReference type="EMBL" id="GAA0042392.1"/>
    </source>
</evidence>